<organism evidence="1 2">
    <name type="scientific">Aspergillus tanneri</name>
    <dbReference type="NCBI Taxonomy" id="1220188"/>
    <lineage>
        <taxon>Eukaryota</taxon>
        <taxon>Fungi</taxon>
        <taxon>Dikarya</taxon>
        <taxon>Ascomycota</taxon>
        <taxon>Pezizomycotina</taxon>
        <taxon>Eurotiomycetes</taxon>
        <taxon>Eurotiomycetidae</taxon>
        <taxon>Eurotiales</taxon>
        <taxon>Aspergillaceae</taxon>
        <taxon>Aspergillus</taxon>
        <taxon>Aspergillus subgen. Circumdati</taxon>
    </lineage>
</organism>
<name>A0A4S3JRW7_9EURO</name>
<sequence length="44" mass="4910">MAQECKGNVIESIKMFGAAYSMFQSLLSGIHLKKKELHTDVDLP</sequence>
<reference evidence="1 2" key="1">
    <citation type="submission" date="2019-03" db="EMBL/GenBank/DDBJ databases">
        <title>The genome sequence of a newly discovered highly antifungal drug resistant Aspergillus species, Aspergillus tanneri NIH 1004.</title>
        <authorList>
            <person name="Mounaud S."/>
            <person name="Singh I."/>
            <person name="Joardar V."/>
            <person name="Pakala S."/>
            <person name="Pakala S."/>
            <person name="Venepally P."/>
            <person name="Hoover J."/>
            <person name="Nierman W."/>
            <person name="Chung J."/>
            <person name="Losada L."/>
        </authorList>
    </citation>
    <scope>NUCLEOTIDE SEQUENCE [LARGE SCALE GENOMIC DNA]</scope>
    <source>
        <strain evidence="1 2">NIH1004</strain>
    </source>
</reference>
<accession>A0A4S3JRW7</accession>
<comment type="caution">
    <text evidence="1">The sequence shown here is derived from an EMBL/GenBank/DDBJ whole genome shotgun (WGS) entry which is preliminary data.</text>
</comment>
<dbReference type="EMBL" id="SOSA01000043">
    <property type="protein sequence ID" value="THC98456.1"/>
    <property type="molecule type" value="Genomic_DNA"/>
</dbReference>
<dbReference type="VEuPathDB" id="FungiDB:EYZ11_002041"/>
<evidence type="ECO:0000313" key="1">
    <source>
        <dbReference type="EMBL" id="THC98456.1"/>
    </source>
</evidence>
<evidence type="ECO:0000313" key="2">
    <source>
        <dbReference type="Proteomes" id="UP000308092"/>
    </source>
</evidence>
<dbReference type="AlphaFoldDB" id="A0A4S3JRW7"/>
<proteinExistence type="predicted"/>
<keyword evidence="2" id="KW-1185">Reference proteome</keyword>
<gene>
    <name evidence="1" type="ORF">EYZ11_002041</name>
</gene>
<protein>
    <submittedName>
        <fullName evidence="1">Uncharacterized protein</fullName>
    </submittedName>
</protein>
<dbReference type="Proteomes" id="UP000308092">
    <property type="component" value="Unassembled WGS sequence"/>
</dbReference>